<dbReference type="InterPro" id="IPR027417">
    <property type="entry name" value="P-loop_NTPase"/>
</dbReference>
<name>A0A8T5UZR9_9EURY</name>
<dbReference type="PANTHER" id="PTHR38149">
    <property type="entry name" value="ATPASE"/>
    <property type="match status" value="1"/>
</dbReference>
<sequence>MKDKKELQKILKRIDGKGYKAYNDIKGIYNFDFFILHIDHIQRDPFAGPSLLRVEVQDASFPRELIDNHEKRDAVSDFIARAFNGSIKKQTAGRSGSGKSGIITIDRGGQEILERSCVNIQSDNLEVRFSLGLPARGRRIIGREASRILMDILPAIVNNSCFYKNLDSDHLTEEVELYEDANFIRNQLKSRGLIAFVRDGSILPRGSGVTDKPLKNAVQFKTPKTLEVIFETPNNGSVRGMGVPNGVNLIVGGGYHGKSTLLQAIERGVYNHVYGDGREWVVTDPTAVKIRAEDGRRIENVDISSFIHNPPLNKNTEEFSTENASGSTSQAANIVEAVEAGTKLILFDEDTSATNFMIRDERMQRLVSNEKEPITPFIDRVRELYEDHNISTIMVMGGSGDYFEVADTVIMMDNYLPEDVTKDAKKIKEELPINRMQEIEFKFRFKERYPLPESIKPYKGRKIKLDIRGKSTILLGLETIDLSQVEQLIDISQTRAIAYAIAYAAQNHMDGKTNMKEIVKMVEHDIETKGLDILAPKGRKNPNNIVKPRIFELTAAFNRLRSLKTRKY</sequence>
<feature type="domain" description="ATPase of the ABC class C-terminal" evidence="1">
    <location>
        <begin position="168"/>
        <end position="440"/>
    </location>
</feature>
<dbReference type="Pfam" id="PF21117">
    <property type="entry name" value="MRB1590_C"/>
    <property type="match status" value="1"/>
</dbReference>
<organism evidence="4 5">
    <name type="scientific">Methanobacterium spitsbergense</name>
    <dbReference type="NCBI Taxonomy" id="2874285"/>
    <lineage>
        <taxon>Archaea</taxon>
        <taxon>Methanobacteriati</taxon>
        <taxon>Methanobacteriota</taxon>
        <taxon>Methanomada group</taxon>
        <taxon>Methanobacteria</taxon>
        <taxon>Methanobacteriales</taxon>
        <taxon>Methanobacteriaceae</taxon>
        <taxon>Methanobacterium</taxon>
    </lineage>
</organism>
<evidence type="ECO:0000313" key="4">
    <source>
        <dbReference type="EMBL" id="MBZ2166670.1"/>
    </source>
</evidence>
<dbReference type="Pfam" id="PF09818">
    <property type="entry name" value="ABC_ATPase"/>
    <property type="match status" value="1"/>
</dbReference>
<evidence type="ECO:0000259" key="1">
    <source>
        <dbReference type="Pfam" id="PF09818"/>
    </source>
</evidence>
<dbReference type="InterPro" id="IPR019195">
    <property type="entry name" value="ABC_ATPase_put"/>
</dbReference>
<keyword evidence="5" id="KW-1185">Reference proteome</keyword>
<feature type="domain" description="ATPase of the ABC class N-terminal" evidence="2">
    <location>
        <begin position="5"/>
        <end position="163"/>
    </location>
</feature>
<evidence type="ECO:0000259" key="2">
    <source>
        <dbReference type="Pfam" id="PF20446"/>
    </source>
</evidence>
<feature type="domain" description="MRB1590-like C-terminal" evidence="3">
    <location>
        <begin position="464"/>
        <end position="565"/>
    </location>
</feature>
<dbReference type="EMBL" id="JAIOUQ010000014">
    <property type="protein sequence ID" value="MBZ2166670.1"/>
    <property type="molecule type" value="Genomic_DNA"/>
</dbReference>
<evidence type="ECO:0000259" key="3">
    <source>
        <dbReference type="Pfam" id="PF21117"/>
    </source>
</evidence>
<evidence type="ECO:0000313" key="5">
    <source>
        <dbReference type="Proteomes" id="UP000825933"/>
    </source>
</evidence>
<dbReference type="InterPro" id="IPR049069">
    <property type="entry name" value="MRB1590-like_C"/>
</dbReference>
<dbReference type="AlphaFoldDB" id="A0A8T5UZR9"/>
<dbReference type="PANTHER" id="PTHR38149:SF1">
    <property type="entry name" value="ATPASE"/>
    <property type="match status" value="1"/>
</dbReference>
<comment type="caution">
    <text evidence="4">The sequence shown here is derived from an EMBL/GenBank/DDBJ whole genome shotgun (WGS) entry which is preliminary data.</text>
</comment>
<dbReference type="InterPro" id="IPR046833">
    <property type="entry name" value="ABC_N"/>
</dbReference>
<dbReference type="InterPro" id="IPR046834">
    <property type="entry name" value="ABC_ATPase_C"/>
</dbReference>
<dbReference type="Pfam" id="PF20446">
    <property type="entry name" value="ABC_N"/>
    <property type="match status" value="1"/>
</dbReference>
<dbReference type="Proteomes" id="UP000825933">
    <property type="component" value="Unassembled WGS sequence"/>
</dbReference>
<dbReference type="SUPFAM" id="SSF52540">
    <property type="entry name" value="P-loop containing nucleoside triphosphate hydrolases"/>
    <property type="match status" value="1"/>
</dbReference>
<proteinExistence type="predicted"/>
<gene>
    <name evidence="4" type="ORF">K8N75_11540</name>
</gene>
<dbReference type="RefSeq" id="WP_223792216.1">
    <property type="nucleotide sequence ID" value="NZ_JAIOUQ010000014.1"/>
</dbReference>
<accession>A0A8T5UZR9</accession>
<protein>
    <submittedName>
        <fullName evidence="4">ABC-ATPase domain-containing protein</fullName>
    </submittedName>
</protein>
<reference evidence="5" key="1">
    <citation type="journal article" date="2022" name="Microbiol. Resour. Announc.">
        <title>Draft Genome Sequence of a Methanogenic Archaeon from West Spitsbergen Permafrost.</title>
        <authorList>
            <person name="Trubitsyn V."/>
            <person name="Rivkina E."/>
            <person name="Shcherbakova V."/>
        </authorList>
    </citation>
    <scope>NUCLEOTIDE SEQUENCE [LARGE SCALE GENOMIC DNA]</scope>
    <source>
        <strain evidence="5">VT</strain>
    </source>
</reference>